<dbReference type="Proteomes" id="UP000762110">
    <property type="component" value="Unassembled WGS sequence"/>
</dbReference>
<name>A0ABX2D9X0_9SPHI</name>
<organism evidence="2 3">
    <name type="scientific">Pedobacter boryungensis</name>
    <dbReference type="NCBI Taxonomy" id="869962"/>
    <lineage>
        <taxon>Bacteria</taxon>
        <taxon>Pseudomonadati</taxon>
        <taxon>Bacteroidota</taxon>
        <taxon>Sphingobacteriia</taxon>
        <taxon>Sphingobacteriales</taxon>
        <taxon>Sphingobacteriaceae</taxon>
        <taxon>Pedobacter</taxon>
    </lineage>
</organism>
<feature type="signal peptide" evidence="1">
    <location>
        <begin position="1"/>
        <end position="19"/>
    </location>
</feature>
<evidence type="ECO:0000256" key="1">
    <source>
        <dbReference type="SAM" id="SignalP"/>
    </source>
</evidence>
<accession>A0ABX2D9X0</accession>
<dbReference type="RefSeq" id="WP_173268313.1">
    <property type="nucleotide sequence ID" value="NZ_JABMKV010000001.1"/>
</dbReference>
<sequence>MKKILIIGLLSFISLITFAQDKNVEVAINKWIDCFNEKNYRGAYDLYASVYKQKVPLETVTAQMKEVFGMMGKLKSIKFISYKDYVYKYIFYAKTNLIEADVSIVINKDYQFGYLGFESIGGTGDPPKAGKGEF</sequence>
<feature type="chain" id="PRO_5047308488" description="DUF3887 domain-containing protein" evidence="1">
    <location>
        <begin position="20"/>
        <end position="134"/>
    </location>
</feature>
<evidence type="ECO:0000313" key="3">
    <source>
        <dbReference type="Proteomes" id="UP000762110"/>
    </source>
</evidence>
<comment type="caution">
    <text evidence="2">The sequence shown here is derived from an EMBL/GenBank/DDBJ whole genome shotgun (WGS) entry which is preliminary data.</text>
</comment>
<gene>
    <name evidence="2" type="ORF">HQN85_00110</name>
</gene>
<proteinExistence type="predicted"/>
<evidence type="ECO:0008006" key="4">
    <source>
        <dbReference type="Google" id="ProtNLM"/>
    </source>
</evidence>
<evidence type="ECO:0000313" key="2">
    <source>
        <dbReference type="EMBL" id="NQX30111.1"/>
    </source>
</evidence>
<reference evidence="2 3" key="1">
    <citation type="submission" date="2020-05" db="EMBL/GenBank/DDBJ databases">
        <title>Description of Pedobacter foliorum sp. nov.</title>
        <authorList>
            <person name="Qi S."/>
            <person name="Carlier A."/>
            <person name="Cnockaert M."/>
            <person name="Vandamme P."/>
        </authorList>
    </citation>
    <scope>NUCLEOTIDE SEQUENCE [LARGE SCALE GENOMIC DNA]</scope>
    <source>
        <strain evidence="2 3">LMG 31300</strain>
    </source>
</reference>
<protein>
    <recommendedName>
        <fullName evidence="4">DUF3887 domain-containing protein</fullName>
    </recommendedName>
</protein>
<dbReference type="Gene3D" id="3.10.450.590">
    <property type="match status" value="1"/>
</dbReference>
<dbReference type="EMBL" id="JABMKV010000001">
    <property type="protein sequence ID" value="NQX30111.1"/>
    <property type="molecule type" value="Genomic_DNA"/>
</dbReference>
<keyword evidence="1" id="KW-0732">Signal</keyword>
<keyword evidence="3" id="KW-1185">Reference proteome</keyword>